<feature type="compositionally biased region" description="Polar residues" evidence="2">
    <location>
        <begin position="11"/>
        <end position="23"/>
    </location>
</feature>
<dbReference type="PANTHER" id="PTHR22939">
    <property type="entry name" value="SERINE PROTEASE FAMILY S1C HTRA-RELATED"/>
    <property type="match status" value="1"/>
</dbReference>
<dbReference type="AlphaFoldDB" id="A0A0G0Z437"/>
<keyword evidence="3" id="KW-0472">Membrane</keyword>
<evidence type="ECO:0000259" key="4">
    <source>
        <dbReference type="SMART" id="SM00228"/>
    </source>
</evidence>
<evidence type="ECO:0000256" key="3">
    <source>
        <dbReference type="SAM" id="Phobius"/>
    </source>
</evidence>
<dbReference type="Gene3D" id="2.30.42.10">
    <property type="match status" value="1"/>
</dbReference>
<dbReference type="SUPFAM" id="SSF50156">
    <property type="entry name" value="PDZ domain-like"/>
    <property type="match status" value="1"/>
</dbReference>
<accession>A0A0G0Z437</accession>
<dbReference type="SMART" id="SM00228">
    <property type="entry name" value="PDZ"/>
    <property type="match status" value="1"/>
</dbReference>
<feature type="region of interest" description="Disordered" evidence="2">
    <location>
        <begin position="1"/>
        <end position="30"/>
    </location>
</feature>
<evidence type="ECO:0000256" key="1">
    <source>
        <dbReference type="ARBA" id="ARBA00010541"/>
    </source>
</evidence>
<dbReference type="InterPro" id="IPR001478">
    <property type="entry name" value="PDZ"/>
</dbReference>
<evidence type="ECO:0000256" key="2">
    <source>
        <dbReference type="SAM" id="MobiDB-lite"/>
    </source>
</evidence>
<dbReference type="Pfam" id="PF17820">
    <property type="entry name" value="PDZ_6"/>
    <property type="match status" value="1"/>
</dbReference>
<keyword evidence="3" id="KW-0812">Transmembrane</keyword>
<evidence type="ECO:0000313" key="6">
    <source>
        <dbReference type="Proteomes" id="UP000034516"/>
    </source>
</evidence>
<feature type="transmembrane region" description="Helical" evidence="3">
    <location>
        <begin position="47"/>
        <end position="68"/>
    </location>
</feature>
<protein>
    <submittedName>
        <fullName evidence="5">MucD</fullName>
    </submittedName>
</protein>
<name>A0A0G0Z437_9BACT</name>
<comment type="similarity">
    <text evidence="1">Belongs to the peptidase S1C family.</text>
</comment>
<organism evidence="5 6">
    <name type="scientific">Candidatus Kuenenbacteria bacterium GW2011_GWA2_42_15</name>
    <dbReference type="NCBI Taxonomy" id="1618677"/>
    <lineage>
        <taxon>Bacteria</taxon>
        <taxon>Candidatus Kueneniibacteriota</taxon>
    </lineage>
</organism>
<dbReference type="EMBL" id="LCCW01000002">
    <property type="protein sequence ID" value="KKS43509.1"/>
    <property type="molecule type" value="Genomic_DNA"/>
</dbReference>
<dbReference type="InterPro" id="IPR009003">
    <property type="entry name" value="Peptidase_S1_PA"/>
</dbReference>
<reference evidence="5 6" key="1">
    <citation type="journal article" date="2015" name="Nature">
        <title>rRNA introns, odd ribosomes, and small enigmatic genomes across a large radiation of phyla.</title>
        <authorList>
            <person name="Brown C.T."/>
            <person name="Hug L.A."/>
            <person name="Thomas B.C."/>
            <person name="Sharon I."/>
            <person name="Castelle C.J."/>
            <person name="Singh A."/>
            <person name="Wilkins M.J."/>
            <person name="Williams K.H."/>
            <person name="Banfield J.F."/>
        </authorList>
    </citation>
    <scope>NUCLEOTIDE SEQUENCE [LARGE SCALE GENOMIC DNA]</scope>
</reference>
<comment type="caution">
    <text evidence="5">The sequence shown here is derived from an EMBL/GenBank/DDBJ whole genome shotgun (WGS) entry which is preliminary data.</text>
</comment>
<keyword evidence="3" id="KW-1133">Transmembrane helix</keyword>
<dbReference type="PANTHER" id="PTHR22939:SF129">
    <property type="entry name" value="SERINE PROTEASE HTRA2, MITOCHONDRIAL"/>
    <property type="match status" value="1"/>
</dbReference>
<gene>
    <name evidence="5" type="ORF">UV02_C0002G0010</name>
</gene>
<dbReference type="SUPFAM" id="SSF50494">
    <property type="entry name" value="Trypsin-like serine proteases"/>
    <property type="match status" value="1"/>
</dbReference>
<dbReference type="Pfam" id="PF13365">
    <property type="entry name" value="Trypsin_2"/>
    <property type="match status" value="1"/>
</dbReference>
<dbReference type="InterPro" id="IPR036034">
    <property type="entry name" value="PDZ_sf"/>
</dbReference>
<feature type="domain" description="PDZ" evidence="4">
    <location>
        <begin position="303"/>
        <end position="392"/>
    </location>
</feature>
<evidence type="ECO:0000313" key="5">
    <source>
        <dbReference type="EMBL" id="KKS43509.1"/>
    </source>
</evidence>
<dbReference type="Gene3D" id="2.40.10.120">
    <property type="match status" value="1"/>
</dbReference>
<dbReference type="Proteomes" id="UP000034516">
    <property type="component" value="Unassembled WGS sequence"/>
</dbReference>
<dbReference type="InterPro" id="IPR041489">
    <property type="entry name" value="PDZ_6"/>
</dbReference>
<sequence length="404" mass="43493">MLEKFTKKSLKQTGSKSSAQNSPAKADELPKIYAGETDKLEQPKNHYGLVVLSCLLATILSLTAVFIYEGFFKKTAADDKNGQKIIIDKQENITVTAEERINDLGETASQAVVNFYKKPTDAGGYFYEESEAFGSGVILTSDGWLITTKGLLEKIGGEKYIVLTANLSAHEPKSVLQDPGSDLVFIKIEAKDLPVAKLGETNKLSSGQEVFGFIASYPKSKLASLHIAKIGTGASETIVESTEELSTAVFCREGYDASLFGAPVINLAGETVALVHNQSEAVPIDYAKPILENILKKNEIERAYLGVGYISLSAHPKISLKTGELLGRGALLSGYKNKTAVAKGSPAEKAGFKSGDIILAVEDESVGLKTLGEIIQTYKPGQKIKITAIRDEKERVLEAILGKQ</sequence>
<proteinExistence type="inferred from homology"/>
<dbReference type="CDD" id="cd06779">
    <property type="entry name" value="cpPDZ_Deg_HtrA-like"/>
    <property type="match status" value="1"/>
</dbReference>
<dbReference type="GO" id="GO:0008236">
    <property type="term" value="F:serine-type peptidase activity"/>
    <property type="evidence" value="ECO:0007669"/>
    <property type="project" value="UniProtKB-KW"/>
</dbReference>